<gene>
    <name evidence="1" type="ORF">SDC9_124910</name>
</gene>
<proteinExistence type="predicted"/>
<reference evidence="1" key="1">
    <citation type="submission" date="2019-08" db="EMBL/GenBank/DDBJ databases">
        <authorList>
            <person name="Kucharzyk K."/>
            <person name="Murdoch R.W."/>
            <person name="Higgins S."/>
            <person name="Loffler F."/>
        </authorList>
    </citation>
    <scope>NUCLEOTIDE SEQUENCE</scope>
</reference>
<organism evidence="1">
    <name type="scientific">bioreactor metagenome</name>
    <dbReference type="NCBI Taxonomy" id="1076179"/>
    <lineage>
        <taxon>unclassified sequences</taxon>
        <taxon>metagenomes</taxon>
        <taxon>ecological metagenomes</taxon>
    </lineage>
</organism>
<sequence>MPIDYDRMLRAIAQREEKGMSRQQAEIEAFYARTQA</sequence>
<evidence type="ECO:0000313" key="1">
    <source>
        <dbReference type="EMBL" id="MPM77901.1"/>
    </source>
</evidence>
<dbReference type="AlphaFoldDB" id="A0A645CLS9"/>
<protein>
    <submittedName>
        <fullName evidence="1">Uncharacterized protein</fullName>
    </submittedName>
</protein>
<accession>A0A645CLS9</accession>
<name>A0A645CLS9_9ZZZZ</name>
<dbReference type="EMBL" id="VSSQ01028260">
    <property type="protein sequence ID" value="MPM77901.1"/>
    <property type="molecule type" value="Genomic_DNA"/>
</dbReference>
<comment type="caution">
    <text evidence="1">The sequence shown here is derived from an EMBL/GenBank/DDBJ whole genome shotgun (WGS) entry which is preliminary data.</text>
</comment>